<feature type="non-terminal residue" evidence="2">
    <location>
        <position position="1"/>
    </location>
</feature>
<name>X1P6H3_9ZZZZ</name>
<dbReference type="AlphaFoldDB" id="X1P6H3"/>
<comment type="caution">
    <text evidence="2">The sequence shown here is derived from an EMBL/GenBank/DDBJ whole genome shotgun (WGS) entry which is preliminary data.</text>
</comment>
<dbReference type="Pfam" id="PF08544">
    <property type="entry name" value="GHMP_kinases_C"/>
    <property type="match status" value="1"/>
</dbReference>
<dbReference type="InterPro" id="IPR013750">
    <property type="entry name" value="GHMP_kinase_C_dom"/>
</dbReference>
<evidence type="ECO:0000259" key="1">
    <source>
        <dbReference type="Pfam" id="PF08544"/>
    </source>
</evidence>
<evidence type="ECO:0000313" key="2">
    <source>
        <dbReference type="EMBL" id="GAI26504.1"/>
    </source>
</evidence>
<dbReference type="EMBL" id="BARV01015069">
    <property type="protein sequence ID" value="GAI26504.1"/>
    <property type="molecule type" value="Genomic_DNA"/>
</dbReference>
<proteinExistence type="predicted"/>
<reference evidence="2" key="1">
    <citation type="journal article" date="2014" name="Front. Microbiol.">
        <title>High frequency of phylogenetically diverse reductive dehalogenase-homologous genes in deep subseafloor sedimentary metagenomes.</title>
        <authorList>
            <person name="Kawai M."/>
            <person name="Futagami T."/>
            <person name="Toyoda A."/>
            <person name="Takaki Y."/>
            <person name="Nishi S."/>
            <person name="Hori S."/>
            <person name="Arai W."/>
            <person name="Tsubouchi T."/>
            <person name="Morono Y."/>
            <person name="Uchiyama I."/>
            <person name="Ito T."/>
            <person name="Fujiyama A."/>
            <person name="Inagaki F."/>
            <person name="Takami H."/>
        </authorList>
    </citation>
    <scope>NUCLEOTIDE SEQUENCE</scope>
    <source>
        <strain evidence="2">Expedition CK06-06</strain>
    </source>
</reference>
<feature type="domain" description="GHMP kinase C-terminal" evidence="1">
    <location>
        <begin position="92"/>
        <end position="153"/>
    </location>
</feature>
<accession>X1P6H3</accession>
<protein>
    <recommendedName>
        <fullName evidence="1">GHMP kinase C-terminal domain-containing protein</fullName>
    </recommendedName>
</protein>
<sequence length="190" mass="20798">CALGEEISSQEIVKIALSIEPTDGTLFNDIVIFDHRNGALFKILGKAPDMKIFVIDLGGKVDTLEFNKKDLTEINRQREGEVKEALKLVEEGIKGENPELIAKGATISAFSNQKILYKPALDRIWKISQDAGALGINVAHSGTVVGILAEPSKVNFKELKNSLQDKKIGKAFYEAKIVNEGLQCISTVEM</sequence>
<organism evidence="2">
    <name type="scientific">marine sediment metagenome</name>
    <dbReference type="NCBI Taxonomy" id="412755"/>
    <lineage>
        <taxon>unclassified sequences</taxon>
        <taxon>metagenomes</taxon>
        <taxon>ecological metagenomes</taxon>
    </lineage>
</organism>
<gene>
    <name evidence="2" type="ORF">S06H3_26112</name>
</gene>